<dbReference type="PROSITE" id="PS00107">
    <property type="entry name" value="PROTEIN_KINASE_ATP"/>
    <property type="match status" value="1"/>
</dbReference>
<gene>
    <name evidence="8" type="ORF">NQ317_019311</name>
</gene>
<evidence type="ECO:0008006" key="10">
    <source>
        <dbReference type="Google" id="ProtNLM"/>
    </source>
</evidence>
<dbReference type="Proteomes" id="UP001162164">
    <property type="component" value="Unassembled WGS sequence"/>
</dbReference>
<name>A0ABQ9J4C0_9CUCU</name>
<dbReference type="Gene3D" id="3.30.200.20">
    <property type="entry name" value="Phosphorylase Kinase, domain 1"/>
    <property type="match status" value="1"/>
</dbReference>
<evidence type="ECO:0000313" key="8">
    <source>
        <dbReference type="EMBL" id="KAJ8972964.1"/>
    </source>
</evidence>
<evidence type="ECO:0000256" key="4">
    <source>
        <dbReference type="PROSITE-ProRule" id="PRU10141"/>
    </source>
</evidence>
<accession>A0ABQ9J4C0</accession>
<dbReference type="InterPro" id="IPR001849">
    <property type="entry name" value="PH_domain"/>
</dbReference>
<dbReference type="Gene3D" id="3.30.60.20">
    <property type="match status" value="1"/>
</dbReference>
<dbReference type="SUPFAM" id="SSF57889">
    <property type="entry name" value="Cysteine-rich domain"/>
    <property type="match status" value="1"/>
</dbReference>
<dbReference type="Gene3D" id="1.10.510.10">
    <property type="entry name" value="Transferase(Phosphotransferase) domain 1"/>
    <property type="match status" value="1"/>
</dbReference>
<feature type="domain" description="PH" evidence="6">
    <location>
        <begin position="179"/>
        <end position="296"/>
    </location>
</feature>
<dbReference type="InterPro" id="IPR008271">
    <property type="entry name" value="Ser/Thr_kinase_AS"/>
</dbReference>
<feature type="domain" description="Protein kinase" evidence="7">
    <location>
        <begin position="324"/>
        <end position="581"/>
    </location>
</feature>
<dbReference type="PANTHER" id="PTHR22968">
    <property type="entry name" value="PROTEIN KINASE C, MU"/>
    <property type="match status" value="1"/>
</dbReference>
<feature type="region of interest" description="Disordered" evidence="5">
    <location>
        <begin position="33"/>
        <end position="62"/>
    </location>
</feature>
<dbReference type="CDD" id="cd14082">
    <property type="entry name" value="STKc_PKD"/>
    <property type="match status" value="1"/>
</dbReference>
<dbReference type="PROSITE" id="PS00108">
    <property type="entry name" value="PROTEIN_KINASE_ST"/>
    <property type="match status" value="1"/>
</dbReference>
<comment type="caution">
    <text evidence="8">The sequence shown here is derived from an EMBL/GenBank/DDBJ whole genome shotgun (WGS) entry which is preliminary data.</text>
</comment>
<feature type="non-terminal residue" evidence="8">
    <location>
        <position position="1"/>
    </location>
</feature>
<evidence type="ECO:0000259" key="6">
    <source>
        <dbReference type="PROSITE" id="PS50003"/>
    </source>
</evidence>
<keyword evidence="3 4" id="KW-0067">ATP-binding</keyword>
<sequence>FLSLGCGQNYHKRCVVKVPNNCSYMLLDDKQRRRSANLQVPRSPSGGSNTSLASANSTQTEDSGLCKDCNYNAHKKCIDKVPKDCTGELPRGASGYFEYPDNSVSNDSQNNFTLEENEQDAIKNTYTTENGATKYIEVIPVHDDDNDLTPSISSSSPSANIPLQRIVQSVKHTKRRGSKVIKEGWLVHFTNKDWMVRRHFWRLDTKSIVLFQNDQSSKYYKEIPLSEILTIDTARIKQGEVMHCFEVRTANVDYFVGQDPLHDLQDGSSVNLPPPDSGIGAYLAKSWETSIRQALLPVQANTKHEEPSLVSEEQITDMSQIYQIYPDEVLGSGQFGIVYGGIHRRTSRLVAIKVIDKLRFPTKQEAQLKNEVAILQNLSHPGVVNLERMFETPERIFVVMEKLKGDMLEMILSHDKGRLTERVTKFLITQILIALKHLHSKNIVHCDLKPENVLLSSDAEYPQVKLCDFGFARIIGEKSFRRSVVGTPAYLAPEVLRNKGYNRSLDMWSVGVIVYVSLSGTFPFNEDEDINEQIQNAAFMYPPNPWKEISSAAIDLINNLLQVKQRRGIQLTNLCSTSGYR</sequence>
<evidence type="ECO:0000259" key="7">
    <source>
        <dbReference type="PROSITE" id="PS50011"/>
    </source>
</evidence>
<evidence type="ECO:0000256" key="3">
    <source>
        <dbReference type="ARBA" id="ARBA00022840"/>
    </source>
</evidence>
<dbReference type="PROSITE" id="PS50003">
    <property type="entry name" value="PH_DOMAIN"/>
    <property type="match status" value="1"/>
</dbReference>
<dbReference type="Gene3D" id="2.30.29.30">
    <property type="entry name" value="Pleckstrin-homology domain (PH domain)/Phosphotyrosine-binding domain (PTB)"/>
    <property type="match status" value="1"/>
</dbReference>
<dbReference type="Pfam" id="PF00069">
    <property type="entry name" value="Pkinase"/>
    <property type="match status" value="1"/>
</dbReference>
<dbReference type="InterPro" id="IPR011009">
    <property type="entry name" value="Kinase-like_dom_sf"/>
</dbReference>
<dbReference type="PROSITE" id="PS50011">
    <property type="entry name" value="PROTEIN_KINASE_DOM"/>
    <property type="match status" value="1"/>
</dbReference>
<dbReference type="InterPro" id="IPR011993">
    <property type="entry name" value="PH-like_dom_sf"/>
</dbReference>
<feature type="compositionally biased region" description="Polar residues" evidence="5">
    <location>
        <begin position="36"/>
        <end position="62"/>
    </location>
</feature>
<evidence type="ECO:0000256" key="2">
    <source>
        <dbReference type="ARBA" id="ARBA00022741"/>
    </source>
</evidence>
<dbReference type="InterPro" id="IPR046349">
    <property type="entry name" value="C1-like_sf"/>
</dbReference>
<dbReference type="SUPFAM" id="SSF56112">
    <property type="entry name" value="Protein kinase-like (PK-like)"/>
    <property type="match status" value="1"/>
</dbReference>
<reference evidence="8" key="1">
    <citation type="journal article" date="2023" name="Insect Mol. Biol.">
        <title>Genome sequencing provides insights into the evolution of gene families encoding plant cell wall-degrading enzymes in longhorned beetles.</title>
        <authorList>
            <person name="Shin N.R."/>
            <person name="Okamura Y."/>
            <person name="Kirsch R."/>
            <person name="Pauchet Y."/>
        </authorList>
    </citation>
    <scope>NUCLEOTIDE SEQUENCE</scope>
    <source>
        <strain evidence="8">MMC_N1</strain>
    </source>
</reference>
<dbReference type="CDD" id="cd01239">
    <property type="entry name" value="PH_PKD"/>
    <property type="match status" value="1"/>
</dbReference>
<proteinExistence type="predicted"/>
<dbReference type="Pfam" id="PF00169">
    <property type="entry name" value="PH"/>
    <property type="match status" value="1"/>
</dbReference>
<evidence type="ECO:0000313" key="9">
    <source>
        <dbReference type="Proteomes" id="UP001162164"/>
    </source>
</evidence>
<dbReference type="EMBL" id="JAPWTJ010001265">
    <property type="protein sequence ID" value="KAJ8972964.1"/>
    <property type="molecule type" value="Genomic_DNA"/>
</dbReference>
<organism evidence="8 9">
    <name type="scientific">Molorchus minor</name>
    <dbReference type="NCBI Taxonomy" id="1323400"/>
    <lineage>
        <taxon>Eukaryota</taxon>
        <taxon>Metazoa</taxon>
        <taxon>Ecdysozoa</taxon>
        <taxon>Arthropoda</taxon>
        <taxon>Hexapoda</taxon>
        <taxon>Insecta</taxon>
        <taxon>Pterygota</taxon>
        <taxon>Neoptera</taxon>
        <taxon>Endopterygota</taxon>
        <taxon>Coleoptera</taxon>
        <taxon>Polyphaga</taxon>
        <taxon>Cucujiformia</taxon>
        <taxon>Chrysomeloidea</taxon>
        <taxon>Cerambycidae</taxon>
        <taxon>Lamiinae</taxon>
        <taxon>Monochamini</taxon>
        <taxon>Molorchus</taxon>
    </lineage>
</organism>
<evidence type="ECO:0000256" key="5">
    <source>
        <dbReference type="SAM" id="MobiDB-lite"/>
    </source>
</evidence>
<dbReference type="SMART" id="SM00220">
    <property type="entry name" value="S_TKc"/>
    <property type="match status" value="1"/>
</dbReference>
<dbReference type="SMART" id="SM00233">
    <property type="entry name" value="PH"/>
    <property type="match status" value="1"/>
</dbReference>
<dbReference type="InterPro" id="IPR017441">
    <property type="entry name" value="Protein_kinase_ATP_BS"/>
</dbReference>
<dbReference type="InterPro" id="IPR000719">
    <property type="entry name" value="Prot_kinase_dom"/>
</dbReference>
<keyword evidence="9" id="KW-1185">Reference proteome</keyword>
<dbReference type="SUPFAM" id="SSF50729">
    <property type="entry name" value="PH domain-like"/>
    <property type="match status" value="1"/>
</dbReference>
<keyword evidence="1" id="KW-0597">Phosphoprotein</keyword>
<protein>
    <recommendedName>
        <fullName evidence="10">Protein kinase C</fullName>
    </recommendedName>
</protein>
<keyword evidence="2 4" id="KW-0547">Nucleotide-binding</keyword>
<dbReference type="PANTHER" id="PTHR22968:SF24">
    <property type="entry name" value="SERINE_THREONINE-PROTEIN KINASE"/>
    <property type="match status" value="1"/>
</dbReference>
<evidence type="ECO:0000256" key="1">
    <source>
        <dbReference type="ARBA" id="ARBA00022553"/>
    </source>
</evidence>
<feature type="binding site" evidence="4">
    <location>
        <position position="353"/>
    </location>
    <ligand>
        <name>ATP</name>
        <dbReference type="ChEBI" id="CHEBI:30616"/>
    </ligand>
</feature>